<gene>
    <name evidence="1" type="ORF">BINO364_LOCUS7050</name>
</gene>
<keyword evidence="2" id="KW-1185">Reference proteome</keyword>
<accession>A0A8J9YAR0</accession>
<dbReference type="Proteomes" id="UP000838878">
    <property type="component" value="Chromosome 2"/>
</dbReference>
<name>A0A8J9YAR0_9NEOP</name>
<protein>
    <submittedName>
        <fullName evidence="1">Uncharacterized protein</fullName>
    </submittedName>
</protein>
<evidence type="ECO:0000313" key="2">
    <source>
        <dbReference type="Proteomes" id="UP000838878"/>
    </source>
</evidence>
<organism evidence="1 2">
    <name type="scientific">Brenthis ino</name>
    <name type="common">lesser marbled fritillary</name>
    <dbReference type="NCBI Taxonomy" id="405034"/>
    <lineage>
        <taxon>Eukaryota</taxon>
        <taxon>Metazoa</taxon>
        <taxon>Ecdysozoa</taxon>
        <taxon>Arthropoda</taxon>
        <taxon>Hexapoda</taxon>
        <taxon>Insecta</taxon>
        <taxon>Pterygota</taxon>
        <taxon>Neoptera</taxon>
        <taxon>Endopterygota</taxon>
        <taxon>Lepidoptera</taxon>
        <taxon>Glossata</taxon>
        <taxon>Ditrysia</taxon>
        <taxon>Papilionoidea</taxon>
        <taxon>Nymphalidae</taxon>
        <taxon>Heliconiinae</taxon>
        <taxon>Argynnini</taxon>
        <taxon>Brenthis</taxon>
    </lineage>
</organism>
<dbReference type="AlphaFoldDB" id="A0A8J9YAR0"/>
<dbReference type="EMBL" id="OV170222">
    <property type="protein sequence ID" value="CAH0720881.1"/>
    <property type="molecule type" value="Genomic_DNA"/>
</dbReference>
<evidence type="ECO:0000313" key="1">
    <source>
        <dbReference type="EMBL" id="CAH0720881.1"/>
    </source>
</evidence>
<sequence length="80" mass="8803">MPRITRGRITWVGGCEGGSLGGRRRQECRRAMHRSQESSTRSGSAAPPAATCAQLSVNSRYRISSCCTIISFYYKDQSIS</sequence>
<feature type="non-terminal residue" evidence="1">
    <location>
        <position position="80"/>
    </location>
</feature>
<reference evidence="1" key="1">
    <citation type="submission" date="2021-12" db="EMBL/GenBank/DDBJ databases">
        <authorList>
            <person name="Martin H S."/>
        </authorList>
    </citation>
    <scope>NUCLEOTIDE SEQUENCE</scope>
</reference>
<proteinExistence type="predicted"/>